<evidence type="ECO:0000256" key="1">
    <source>
        <dbReference type="ARBA" id="ARBA00000085"/>
    </source>
</evidence>
<name>A0A2W5D717_9BURK</name>
<dbReference type="EMBL" id="QFOD01000026">
    <property type="protein sequence ID" value="PZP27935.1"/>
    <property type="molecule type" value="Genomic_DNA"/>
</dbReference>
<dbReference type="PROSITE" id="PS50109">
    <property type="entry name" value="HIS_KIN"/>
    <property type="match status" value="1"/>
</dbReference>
<evidence type="ECO:0000313" key="9">
    <source>
        <dbReference type="EMBL" id="PZP27935.1"/>
    </source>
</evidence>
<dbReference type="PANTHER" id="PTHR44936">
    <property type="entry name" value="SENSOR PROTEIN CREC"/>
    <property type="match status" value="1"/>
</dbReference>
<dbReference type="Proteomes" id="UP000249633">
    <property type="component" value="Unassembled WGS sequence"/>
</dbReference>
<evidence type="ECO:0000256" key="2">
    <source>
        <dbReference type="ARBA" id="ARBA00012438"/>
    </source>
</evidence>
<keyword evidence="7" id="KW-1133">Transmembrane helix</keyword>
<evidence type="ECO:0000256" key="6">
    <source>
        <dbReference type="ARBA" id="ARBA00022840"/>
    </source>
</evidence>
<dbReference type="SMART" id="SM00387">
    <property type="entry name" value="HATPase_c"/>
    <property type="match status" value="1"/>
</dbReference>
<evidence type="ECO:0000256" key="7">
    <source>
        <dbReference type="SAM" id="Phobius"/>
    </source>
</evidence>
<proteinExistence type="predicted"/>
<dbReference type="AlphaFoldDB" id="A0A2W5D717"/>
<dbReference type="EC" id="2.7.13.3" evidence="2"/>
<keyword evidence="3" id="KW-0808">Transferase</keyword>
<dbReference type="InterPro" id="IPR003594">
    <property type="entry name" value="HATPase_dom"/>
</dbReference>
<reference evidence="9 10" key="1">
    <citation type="submission" date="2017-08" db="EMBL/GenBank/DDBJ databases">
        <title>Infants hospitalized years apart are colonized by the same room-sourced microbial strains.</title>
        <authorList>
            <person name="Brooks B."/>
            <person name="Olm M.R."/>
            <person name="Firek B.A."/>
            <person name="Baker R."/>
            <person name="Thomas B.C."/>
            <person name="Morowitz M.J."/>
            <person name="Banfield J.F."/>
        </authorList>
    </citation>
    <scope>NUCLEOTIDE SEQUENCE [LARGE SCALE GENOMIC DNA]</scope>
    <source>
        <strain evidence="9">S2_012_000_R2_81</strain>
    </source>
</reference>
<dbReference type="Pfam" id="PF02518">
    <property type="entry name" value="HATPase_c"/>
    <property type="match status" value="1"/>
</dbReference>
<dbReference type="SUPFAM" id="SSF55874">
    <property type="entry name" value="ATPase domain of HSP90 chaperone/DNA topoisomerase II/histidine kinase"/>
    <property type="match status" value="1"/>
</dbReference>
<dbReference type="InterPro" id="IPR050980">
    <property type="entry name" value="2C_sensor_his_kinase"/>
</dbReference>
<accession>A0A2W5D717</accession>
<evidence type="ECO:0000256" key="3">
    <source>
        <dbReference type="ARBA" id="ARBA00022679"/>
    </source>
</evidence>
<evidence type="ECO:0000256" key="4">
    <source>
        <dbReference type="ARBA" id="ARBA00022741"/>
    </source>
</evidence>
<protein>
    <recommendedName>
        <fullName evidence="2">histidine kinase</fullName>
        <ecNumber evidence="2">2.7.13.3</ecNumber>
    </recommendedName>
</protein>
<dbReference type="GO" id="GO:0004673">
    <property type="term" value="F:protein histidine kinase activity"/>
    <property type="evidence" value="ECO:0007669"/>
    <property type="project" value="UniProtKB-EC"/>
</dbReference>
<dbReference type="Gene3D" id="3.30.565.10">
    <property type="entry name" value="Histidine kinase-like ATPase, C-terminal domain"/>
    <property type="match status" value="1"/>
</dbReference>
<keyword evidence="7" id="KW-0472">Membrane</keyword>
<keyword evidence="7" id="KW-0812">Transmembrane</keyword>
<feature type="domain" description="Histidine kinase" evidence="8">
    <location>
        <begin position="502"/>
        <end position="701"/>
    </location>
</feature>
<dbReference type="InterPro" id="IPR036890">
    <property type="entry name" value="HATPase_C_sf"/>
</dbReference>
<sequence>MKLGPVDLPLSSVPRLGVAAFRSRIVFHLVFIALALATLALAVALLNEERQRNAQRYEQTFAKSLAEIAALLRHPSGQLALINPEPPQVEPGWVAPLVLPFGAIDFDDPAKARRAVEMAGCGRQYPGGASLCAAVGSNAYAGGFVYLVASLDAPPLLTRKRGAHELGDLHRVRVSLRRNSQEQHWLAALESPGARREGSAAPARTQVAQLAGFAVAAGDTAELPRQARPLRDFRGWIWREGPCANPAPEDSCLRRTTLSLRLPVEAFRDALFRPGGPQWPPEDLPRIGLQLALLGPGGATLFDSASAGAEPPLTLARLAGALGPGETLTIAHGPVLLASLQGADAPGLQPSPWLTALIQQLPAPTTPRTLSASETIATPQGRFQVTLTGDLQGLDRALSASAARLAWPVGTMLAAIALAWLIIELGLVRRVAKLSRRAAALSHQLQRPDERFELGTLDVADLRGRDELGILAGGLSDLLQRVRDGLRREQLRAEREHDQWHAVGHEIMSPLHSLMLLHADPADPSHRYVQRMQQAVRVLYGQASPSEALAAAPVDAGRLDLDAFLRLVAENAAYAGIADVRYTPAPEPVWVQADEYPLEDAITHVLSNADRYREPGTPITLTLQADAELARVAVHNQGPQIADAQRARIFDYGVSDAEPQDGTRRGQGLFVAKTYLAKMGGHIVARNVDDGVVFEIGLRRG</sequence>
<dbReference type="PANTHER" id="PTHR44936:SF10">
    <property type="entry name" value="SENSOR PROTEIN RSTB"/>
    <property type="match status" value="1"/>
</dbReference>
<evidence type="ECO:0000313" key="10">
    <source>
        <dbReference type="Proteomes" id="UP000249633"/>
    </source>
</evidence>
<comment type="catalytic activity">
    <reaction evidence="1">
        <text>ATP + protein L-histidine = ADP + protein N-phospho-L-histidine.</text>
        <dbReference type="EC" id="2.7.13.3"/>
    </reaction>
</comment>
<organism evidence="9 10">
    <name type="scientific">Roseateles depolymerans</name>
    <dbReference type="NCBI Taxonomy" id="76731"/>
    <lineage>
        <taxon>Bacteria</taxon>
        <taxon>Pseudomonadati</taxon>
        <taxon>Pseudomonadota</taxon>
        <taxon>Betaproteobacteria</taxon>
        <taxon>Burkholderiales</taxon>
        <taxon>Sphaerotilaceae</taxon>
        <taxon>Roseateles</taxon>
    </lineage>
</organism>
<feature type="transmembrane region" description="Helical" evidence="7">
    <location>
        <begin position="25"/>
        <end position="46"/>
    </location>
</feature>
<evidence type="ECO:0000256" key="5">
    <source>
        <dbReference type="ARBA" id="ARBA00022777"/>
    </source>
</evidence>
<keyword evidence="4" id="KW-0547">Nucleotide-binding</keyword>
<feature type="transmembrane region" description="Helical" evidence="7">
    <location>
        <begin position="405"/>
        <end position="427"/>
    </location>
</feature>
<keyword evidence="5" id="KW-0418">Kinase</keyword>
<dbReference type="InterPro" id="IPR005467">
    <property type="entry name" value="His_kinase_dom"/>
</dbReference>
<dbReference type="GO" id="GO:0005524">
    <property type="term" value="F:ATP binding"/>
    <property type="evidence" value="ECO:0007669"/>
    <property type="project" value="UniProtKB-KW"/>
</dbReference>
<gene>
    <name evidence="9" type="ORF">DI603_20815</name>
</gene>
<comment type="caution">
    <text evidence="9">The sequence shown here is derived from an EMBL/GenBank/DDBJ whole genome shotgun (WGS) entry which is preliminary data.</text>
</comment>
<evidence type="ECO:0000259" key="8">
    <source>
        <dbReference type="PROSITE" id="PS50109"/>
    </source>
</evidence>
<keyword evidence="6 9" id="KW-0067">ATP-binding</keyword>